<dbReference type="Proteomes" id="UP000532769">
    <property type="component" value="Unassembled WGS sequence"/>
</dbReference>
<accession>A0A846MCJ8</accession>
<dbReference type="Pfam" id="PF14164">
    <property type="entry name" value="YqzH"/>
    <property type="match status" value="1"/>
</dbReference>
<evidence type="ECO:0000313" key="2">
    <source>
        <dbReference type="Proteomes" id="UP000532769"/>
    </source>
</evidence>
<dbReference type="EMBL" id="JAASRS010000001">
    <property type="protein sequence ID" value="NIK15236.1"/>
    <property type="molecule type" value="Genomic_DNA"/>
</dbReference>
<protein>
    <recommendedName>
        <fullName evidence="3">YqzH-like protein</fullName>
    </recommendedName>
</protein>
<organism evidence="1 2">
    <name type="scientific">Saccharococcus thermophilus</name>
    <dbReference type="NCBI Taxonomy" id="29396"/>
    <lineage>
        <taxon>Bacteria</taxon>
        <taxon>Bacillati</taxon>
        <taxon>Bacillota</taxon>
        <taxon>Bacilli</taxon>
        <taxon>Bacillales</taxon>
        <taxon>Anoxybacillaceae</taxon>
        <taxon>Saccharococcus</taxon>
    </lineage>
</organism>
<reference evidence="1 2" key="1">
    <citation type="submission" date="2020-03" db="EMBL/GenBank/DDBJ databases">
        <title>Genomic Encyclopedia of Archaeal and Bacterial Type Strains, Phase II (KMG-II): from individual species to whole genera.</title>
        <authorList>
            <person name="Goeker M."/>
        </authorList>
    </citation>
    <scope>NUCLEOTIDE SEQUENCE [LARGE SCALE GENOMIC DNA]</scope>
    <source>
        <strain evidence="1 2">DSM 4749</strain>
    </source>
</reference>
<gene>
    <name evidence="1" type="ORF">BDD39_001746</name>
</gene>
<sequence length="65" mass="7861">MEEKWLRKLVRNCFLQYGYDNDSLPLKEQEWKQLCAKILAKKTSDDGDMDLYEIVHDVIYDYITK</sequence>
<evidence type="ECO:0000313" key="1">
    <source>
        <dbReference type="EMBL" id="NIK15236.1"/>
    </source>
</evidence>
<name>A0A846MCJ8_9BACL</name>
<evidence type="ECO:0008006" key="3">
    <source>
        <dbReference type="Google" id="ProtNLM"/>
    </source>
</evidence>
<keyword evidence="2" id="KW-1185">Reference proteome</keyword>
<dbReference type="InterPro" id="IPR025546">
    <property type="entry name" value="YqzH"/>
</dbReference>
<comment type="caution">
    <text evidence="1">The sequence shown here is derived from an EMBL/GenBank/DDBJ whole genome shotgun (WGS) entry which is preliminary data.</text>
</comment>
<dbReference type="AlphaFoldDB" id="A0A846MCJ8"/>
<proteinExistence type="predicted"/>